<protein>
    <submittedName>
        <fullName evidence="1">Uncharacterized protein</fullName>
    </submittedName>
</protein>
<name>A0ABR7TRA9_9BACT</name>
<dbReference type="RefSeq" id="WP_188090160.1">
    <property type="nucleotide sequence ID" value="NZ_JACVFC010000003.1"/>
</dbReference>
<keyword evidence="2" id="KW-1185">Reference proteome</keyword>
<dbReference type="Proteomes" id="UP000659124">
    <property type="component" value="Unassembled WGS sequence"/>
</dbReference>
<proteinExistence type="predicted"/>
<dbReference type="EMBL" id="JACVFC010000003">
    <property type="protein sequence ID" value="MBC9933034.1"/>
    <property type="molecule type" value="Genomic_DNA"/>
</dbReference>
<evidence type="ECO:0000313" key="2">
    <source>
        <dbReference type="Proteomes" id="UP000659124"/>
    </source>
</evidence>
<comment type="caution">
    <text evidence="1">The sequence shown here is derived from an EMBL/GenBank/DDBJ whole genome shotgun (WGS) entry which is preliminary data.</text>
</comment>
<sequence length="206" mass="23089">MKAAFYSHTQFLGTIDLKITDESMGVVGGILTPTSEYFALQAIFRKCAGAHNAEIEQLVLNIQLENGCFLHAVGGYSILDAAAFPDEISIEVVGSNFFTFFDAIDNSNRPFVFPPWYPLTIETKLAIEKGLSRETGLFLQDHQFLALAQHGPNDDVLFYVAGNSDCSFAVIRLTRTGRPETDPRYPMIRFYQSFDDFKKGFSFEAR</sequence>
<evidence type="ECO:0000313" key="1">
    <source>
        <dbReference type="EMBL" id="MBC9933034.1"/>
    </source>
</evidence>
<organism evidence="1 2">
    <name type="scientific">Chitinophaga qingshengii</name>
    <dbReference type="NCBI Taxonomy" id="1569794"/>
    <lineage>
        <taxon>Bacteria</taxon>
        <taxon>Pseudomonadati</taxon>
        <taxon>Bacteroidota</taxon>
        <taxon>Chitinophagia</taxon>
        <taxon>Chitinophagales</taxon>
        <taxon>Chitinophagaceae</taxon>
        <taxon>Chitinophaga</taxon>
    </lineage>
</organism>
<accession>A0ABR7TRA9</accession>
<reference evidence="1 2" key="1">
    <citation type="submission" date="2020-09" db="EMBL/GenBank/DDBJ databases">
        <title>Genome sequences of type strains of Chitinophaga qingshengii and Chitinophaga varians.</title>
        <authorList>
            <person name="Kittiwongwattana C."/>
        </authorList>
    </citation>
    <scope>NUCLEOTIDE SEQUENCE [LARGE SCALE GENOMIC DNA]</scope>
    <source>
        <strain evidence="1 2">JCM 30026</strain>
    </source>
</reference>
<gene>
    <name evidence="1" type="ORF">ICL07_21780</name>
</gene>